<sequence length="120" mass="13767">MYYKSIIVILTILGRVSCRKIRIIFFLYVLPNQMNDAKRSQARCGRLIKIFPKTLVELCATKCQFFFFFFFFPLSHSNTLLQSKRGTLCPVSASSSSMISATESHVNSLTRYITFSLDSD</sequence>
<proteinExistence type="predicted"/>
<keyword evidence="2" id="KW-1185">Reference proteome</keyword>
<dbReference type="AlphaFoldDB" id="A0AAW2GE04"/>
<accession>A0AAW2GE04</accession>
<evidence type="ECO:0000313" key="2">
    <source>
        <dbReference type="Proteomes" id="UP001430953"/>
    </source>
</evidence>
<organism evidence="1 2">
    <name type="scientific">Cardiocondyla obscurior</name>
    <dbReference type="NCBI Taxonomy" id="286306"/>
    <lineage>
        <taxon>Eukaryota</taxon>
        <taxon>Metazoa</taxon>
        <taxon>Ecdysozoa</taxon>
        <taxon>Arthropoda</taxon>
        <taxon>Hexapoda</taxon>
        <taxon>Insecta</taxon>
        <taxon>Pterygota</taxon>
        <taxon>Neoptera</taxon>
        <taxon>Endopterygota</taxon>
        <taxon>Hymenoptera</taxon>
        <taxon>Apocrita</taxon>
        <taxon>Aculeata</taxon>
        <taxon>Formicoidea</taxon>
        <taxon>Formicidae</taxon>
        <taxon>Myrmicinae</taxon>
        <taxon>Cardiocondyla</taxon>
    </lineage>
</organism>
<comment type="caution">
    <text evidence="1">The sequence shown here is derived from an EMBL/GenBank/DDBJ whole genome shotgun (WGS) entry which is preliminary data.</text>
</comment>
<gene>
    <name evidence="1" type="ORF">PUN28_004558</name>
</gene>
<name>A0AAW2GE04_9HYME</name>
<protein>
    <recommendedName>
        <fullName evidence="3">Secreted protein</fullName>
    </recommendedName>
</protein>
<dbReference type="EMBL" id="JADYXP020000004">
    <property type="protein sequence ID" value="KAL0125522.1"/>
    <property type="molecule type" value="Genomic_DNA"/>
</dbReference>
<dbReference type="Proteomes" id="UP001430953">
    <property type="component" value="Unassembled WGS sequence"/>
</dbReference>
<reference evidence="1 2" key="1">
    <citation type="submission" date="2023-03" db="EMBL/GenBank/DDBJ databases">
        <title>High recombination rates correlate with genetic variation in Cardiocondyla obscurior ants.</title>
        <authorList>
            <person name="Errbii M."/>
        </authorList>
    </citation>
    <scope>NUCLEOTIDE SEQUENCE [LARGE SCALE GENOMIC DNA]</scope>
    <source>
        <strain evidence="1">Alpha-2009</strain>
        <tissue evidence="1">Whole body</tissue>
    </source>
</reference>
<evidence type="ECO:0000313" key="1">
    <source>
        <dbReference type="EMBL" id="KAL0125522.1"/>
    </source>
</evidence>
<evidence type="ECO:0008006" key="3">
    <source>
        <dbReference type="Google" id="ProtNLM"/>
    </source>
</evidence>